<organism evidence="2 3">
    <name type="scientific">Laodelphax striatellus</name>
    <name type="common">Small brown planthopper</name>
    <name type="synonym">Delphax striatella</name>
    <dbReference type="NCBI Taxonomy" id="195883"/>
    <lineage>
        <taxon>Eukaryota</taxon>
        <taxon>Metazoa</taxon>
        <taxon>Ecdysozoa</taxon>
        <taxon>Arthropoda</taxon>
        <taxon>Hexapoda</taxon>
        <taxon>Insecta</taxon>
        <taxon>Pterygota</taxon>
        <taxon>Neoptera</taxon>
        <taxon>Paraneoptera</taxon>
        <taxon>Hemiptera</taxon>
        <taxon>Auchenorrhyncha</taxon>
        <taxon>Fulgoroidea</taxon>
        <taxon>Delphacidae</taxon>
        <taxon>Criomorphinae</taxon>
        <taxon>Laodelphax</taxon>
    </lineage>
</organism>
<name>A0A482XGE7_LAOST</name>
<gene>
    <name evidence="2" type="ORF">LSTR_LSTR000572</name>
</gene>
<feature type="compositionally biased region" description="Basic and acidic residues" evidence="1">
    <location>
        <begin position="1"/>
        <end position="11"/>
    </location>
</feature>
<dbReference type="InParanoid" id="A0A482XGE7"/>
<feature type="region of interest" description="Disordered" evidence="1">
    <location>
        <begin position="1"/>
        <end position="50"/>
    </location>
</feature>
<keyword evidence="3" id="KW-1185">Reference proteome</keyword>
<comment type="caution">
    <text evidence="2">The sequence shown here is derived from an EMBL/GenBank/DDBJ whole genome shotgun (WGS) entry which is preliminary data.</text>
</comment>
<dbReference type="Proteomes" id="UP000291343">
    <property type="component" value="Unassembled WGS sequence"/>
</dbReference>
<proteinExistence type="predicted"/>
<accession>A0A482XGE7</accession>
<dbReference type="AlphaFoldDB" id="A0A482XGE7"/>
<evidence type="ECO:0000313" key="2">
    <source>
        <dbReference type="EMBL" id="RZF44620.1"/>
    </source>
</evidence>
<evidence type="ECO:0000313" key="3">
    <source>
        <dbReference type="Proteomes" id="UP000291343"/>
    </source>
</evidence>
<dbReference type="EMBL" id="QKKF02010319">
    <property type="protein sequence ID" value="RZF44620.1"/>
    <property type="molecule type" value="Genomic_DNA"/>
</dbReference>
<reference evidence="2 3" key="1">
    <citation type="journal article" date="2017" name="Gigascience">
        <title>Genome sequence of the small brown planthopper, Laodelphax striatellus.</title>
        <authorList>
            <person name="Zhu J."/>
            <person name="Jiang F."/>
            <person name="Wang X."/>
            <person name="Yang P."/>
            <person name="Bao Y."/>
            <person name="Zhao W."/>
            <person name="Wang W."/>
            <person name="Lu H."/>
            <person name="Wang Q."/>
            <person name="Cui N."/>
            <person name="Li J."/>
            <person name="Chen X."/>
            <person name="Luo L."/>
            <person name="Yu J."/>
            <person name="Kang L."/>
            <person name="Cui F."/>
        </authorList>
    </citation>
    <scope>NUCLEOTIDE SEQUENCE [LARGE SCALE GENOMIC DNA]</scope>
    <source>
        <strain evidence="2">Lst14</strain>
    </source>
</reference>
<evidence type="ECO:0000256" key="1">
    <source>
        <dbReference type="SAM" id="MobiDB-lite"/>
    </source>
</evidence>
<protein>
    <submittedName>
        <fullName evidence="2">Uncharacterized protein</fullName>
    </submittedName>
</protein>
<sequence length="96" mass="11233">MPTQKRSRDEVYEATDEENLNKNEFPMEAHPTPNCAEMTNEASKATDDEDLKNSEYPMEARHPTPNCEEMINEACKLQHPKEMRIYSIPEYKENLN</sequence>